<sequence length="91" mass="10015">MPVRIRRVSQVALSTPYPVFSNNDVIAAVCQYDACWLRYQDSSNFSPSLGIVPATSLQSLQMVTETERFNDLLSSAMNTVAYSVTNFESGG</sequence>
<dbReference type="EMBL" id="JXTC01000108">
    <property type="protein sequence ID" value="PON88144.1"/>
    <property type="molecule type" value="Genomic_DNA"/>
</dbReference>
<organism evidence="1 2">
    <name type="scientific">Trema orientale</name>
    <name type="common">Charcoal tree</name>
    <name type="synonym">Celtis orientalis</name>
    <dbReference type="NCBI Taxonomy" id="63057"/>
    <lineage>
        <taxon>Eukaryota</taxon>
        <taxon>Viridiplantae</taxon>
        <taxon>Streptophyta</taxon>
        <taxon>Embryophyta</taxon>
        <taxon>Tracheophyta</taxon>
        <taxon>Spermatophyta</taxon>
        <taxon>Magnoliopsida</taxon>
        <taxon>eudicotyledons</taxon>
        <taxon>Gunneridae</taxon>
        <taxon>Pentapetalae</taxon>
        <taxon>rosids</taxon>
        <taxon>fabids</taxon>
        <taxon>Rosales</taxon>
        <taxon>Cannabaceae</taxon>
        <taxon>Trema</taxon>
    </lineage>
</organism>
<dbReference type="InParanoid" id="A0A2P5ERG8"/>
<gene>
    <name evidence="1" type="ORF">TorRG33x02_159730</name>
</gene>
<reference evidence="2" key="1">
    <citation type="submission" date="2016-06" db="EMBL/GenBank/DDBJ databases">
        <title>Parallel loss of symbiosis genes in relatives of nitrogen-fixing non-legume Parasponia.</title>
        <authorList>
            <person name="Van Velzen R."/>
            <person name="Holmer R."/>
            <person name="Bu F."/>
            <person name="Rutten L."/>
            <person name="Van Zeijl A."/>
            <person name="Liu W."/>
            <person name="Santuari L."/>
            <person name="Cao Q."/>
            <person name="Sharma T."/>
            <person name="Shen D."/>
            <person name="Roswanjaya Y."/>
            <person name="Wardhani T."/>
            <person name="Kalhor M.S."/>
            <person name="Jansen J."/>
            <person name="Van den Hoogen J."/>
            <person name="Gungor B."/>
            <person name="Hartog M."/>
            <person name="Hontelez J."/>
            <person name="Verver J."/>
            <person name="Yang W.-C."/>
            <person name="Schijlen E."/>
            <person name="Repin R."/>
            <person name="Schilthuizen M."/>
            <person name="Schranz E."/>
            <person name="Heidstra R."/>
            <person name="Miyata K."/>
            <person name="Fedorova E."/>
            <person name="Kohlen W."/>
            <person name="Bisseling T."/>
            <person name="Smit S."/>
            <person name="Geurts R."/>
        </authorList>
    </citation>
    <scope>NUCLEOTIDE SEQUENCE [LARGE SCALE GENOMIC DNA]</scope>
    <source>
        <strain evidence="2">cv. RG33-2</strain>
    </source>
</reference>
<name>A0A2P5ERG8_TREOI</name>
<keyword evidence="2" id="KW-1185">Reference proteome</keyword>
<proteinExistence type="predicted"/>
<accession>A0A2P5ERG8</accession>
<evidence type="ECO:0000313" key="1">
    <source>
        <dbReference type="EMBL" id="PON88144.1"/>
    </source>
</evidence>
<feature type="non-terminal residue" evidence="1">
    <location>
        <position position="91"/>
    </location>
</feature>
<dbReference type="AlphaFoldDB" id="A0A2P5ERG8"/>
<evidence type="ECO:0000313" key="2">
    <source>
        <dbReference type="Proteomes" id="UP000237000"/>
    </source>
</evidence>
<dbReference type="Proteomes" id="UP000237000">
    <property type="component" value="Unassembled WGS sequence"/>
</dbReference>
<comment type="caution">
    <text evidence="1">The sequence shown here is derived from an EMBL/GenBank/DDBJ whole genome shotgun (WGS) entry which is preliminary data.</text>
</comment>
<protein>
    <submittedName>
        <fullName evidence="1">Uncharacterized protein</fullName>
    </submittedName>
</protein>
<dbReference type="OrthoDB" id="1909574at2759"/>